<dbReference type="EMBL" id="JAIWYP010000014">
    <property type="protein sequence ID" value="KAH3711875.1"/>
    <property type="molecule type" value="Genomic_DNA"/>
</dbReference>
<dbReference type="OrthoDB" id="10675251at2759"/>
<comment type="caution">
    <text evidence="1">The sequence shown here is derived from an EMBL/GenBank/DDBJ whole genome shotgun (WGS) entry which is preliminary data.</text>
</comment>
<name>A0A9D4BVV6_DREPO</name>
<proteinExistence type="predicted"/>
<dbReference type="Proteomes" id="UP000828390">
    <property type="component" value="Unassembled WGS sequence"/>
</dbReference>
<accession>A0A9D4BVV6</accession>
<reference evidence="1" key="2">
    <citation type="submission" date="2020-11" db="EMBL/GenBank/DDBJ databases">
        <authorList>
            <person name="McCartney M.A."/>
            <person name="Auch B."/>
            <person name="Kono T."/>
            <person name="Mallez S."/>
            <person name="Becker A."/>
            <person name="Gohl D.M."/>
            <person name="Silverstein K.A.T."/>
            <person name="Koren S."/>
            <person name="Bechman K.B."/>
            <person name="Herman A."/>
            <person name="Abrahante J.E."/>
            <person name="Garbe J."/>
        </authorList>
    </citation>
    <scope>NUCLEOTIDE SEQUENCE</scope>
    <source>
        <strain evidence="1">Duluth1</strain>
        <tissue evidence="1">Whole animal</tissue>
    </source>
</reference>
<sequence length="290" mass="32647">MEFRRSSPALGARAEEGHDDVINVATPVAKLRLRSRNDSGYTSASSTTASPFTSNSSPCMFKFEDLPQDVFDVDHQQVLGASFTEYSTPVFHGGDSACDLSEKLVDVRLNNTDDFDRIRDVTSVNVDHEEQMDTGLDAEVVRITTDTFKGPVTPPVDMPRPSAPFPYVLETQDQFEPIEDEEPVDMVTDLDPIGFVSRQRSASLPEVTTDFIRQQEVGRELRLYADEFNHQHDRYHRRRALSVQIPVAVLGLQVQIVAESSPLYDISGWPNLREVLAQHSRYTQTDRDVD</sequence>
<reference evidence="1" key="1">
    <citation type="journal article" date="2019" name="bioRxiv">
        <title>The Genome of the Zebra Mussel, Dreissena polymorpha: A Resource for Invasive Species Research.</title>
        <authorList>
            <person name="McCartney M.A."/>
            <person name="Auch B."/>
            <person name="Kono T."/>
            <person name="Mallez S."/>
            <person name="Zhang Y."/>
            <person name="Obille A."/>
            <person name="Becker A."/>
            <person name="Abrahante J.E."/>
            <person name="Garbe J."/>
            <person name="Badalamenti J.P."/>
            <person name="Herman A."/>
            <person name="Mangelson H."/>
            <person name="Liachko I."/>
            <person name="Sullivan S."/>
            <person name="Sone E.D."/>
            <person name="Koren S."/>
            <person name="Silverstein K.A.T."/>
            <person name="Beckman K.B."/>
            <person name="Gohl D.M."/>
        </authorList>
    </citation>
    <scope>NUCLEOTIDE SEQUENCE</scope>
    <source>
        <strain evidence="1">Duluth1</strain>
        <tissue evidence="1">Whole animal</tissue>
    </source>
</reference>
<evidence type="ECO:0000313" key="2">
    <source>
        <dbReference type="Proteomes" id="UP000828390"/>
    </source>
</evidence>
<dbReference type="AlphaFoldDB" id="A0A9D4BVV6"/>
<protein>
    <submittedName>
        <fullName evidence="1">Uncharacterized protein</fullName>
    </submittedName>
</protein>
<evidence type="ECO:0000313" key="1">
    <source>
        <dbReference type="EMBL" id="KAH3711875.1"/>
    </source>
</evidence>
<gene>
    <name evidence="1" type="ORF">DPMN_071550</name>
</gene>
<keyword evidence="2" id="KW-1185">Reference proteome</keyword>
<organism evidence="1 2">
    <name type="scientific">Dreissena polymorpha</name>
    <name type="common">Zebra mussel</name>
    <name type="synonym">Mytilus polymorpha</name>
    <dbReference type="NCBI Taxonomy" id="45954"/>
    <lineage>
        <taxon>Eukaryota</taxon>
        <taxon>Metazoa</taxon>
        <taxon>Spiralia</taxon>
        <taxon>Lophotrochozoa</taxon>
        <taxon>Mollusca</taxon>
        <taxon>Bivalvia</taxon>
        <taxon>Autobranchia</taxon>
        <taxon>Heteroconchia</taxon>
        <taxon>Euheterodonta</taxon>
        <taxon>Imparidentia</taxon>
        <taxon>Neoheterodontei</taxon>
        <taxon>Myida</taxon>
        <taxon>Dreissenoidea</taxon>
        <taxon>Dreissenidae</taxon>
        <taxon>Dreissena</taxon>
    </lineage>
</organism>